<accession>A0A167KMI5</accession>
<dbReference type="VEuPathDB" id="FungiDB:PHYBLDRAFT_173431"/>
<protein>
    <submittedName>
        <fullName evidence="1">Uncharacterized protein</fullName>
    </submittedName>
</protein>
<dbReference type="AlphaFoldDB" id="A0A167KMI5"/>
<proteinExistence type="predicted"/>
<sequence>MFLLKGSDNRIIDVTYYNKNAPYSIFCNLDTRIMDNYLIEIISRKDYISLSIAAAAVGLAAKYSYNIYSNSRQNYINKDGFKNIPSPPGSYPYIGTNPSKSHMLTLNICPGEQVKRWHEELGI</sequence>
<dbReference type="Proteomes" id="UP000077315">
    <property type="component" value="Unassembled WGS sequence"/>
</dbReference>
<name>A0A167KMI5_PHYB8</name>
<dbReference type="InParanoid" id="A0A167KMI5"/>
<dbReference type="RefSeq" id="XP_018286475.1">
    <property type="nucleotide sequence ID" value="XM_018437028.1"/>
</dbReference>
<dbReference type="EMBL" id="KV440995">
    <property type="protein sequence ID" value="OAD68435.1"/>
    <property type="molecule type" value="Genomic_DNA"/>
</dbReference>
<dbReference type="GeneID" id="28997934"/>
<organism evidence="1 2">
    <name type="scientific">Phycomyces blakesleeanus (strain ATCC 8743b / DSM 1359 / FGSC 10004 / NBRC 33097 / NRRL 1555)</name>
    <dbReference type="NCBI Taxonomy" id="763407"/>
    <lineage>
        <taxon>Eukaryota</taxon>
        <taxon>Fungi</taxon>
        <taxon>Fungi incertae sedis</taxon>
        <taxon>Mucoromycota</taxon>
        <taxon>Mucoromycotina</taxon>
        <taxon>Mucoromycetes</taxon>
        <taxon>Mucorales</taxon>
        <taxon>Phycomycetaceae</taxon>
        <taxon>Phycomyces</taxon>
    </lineage>
</organism>
<keyword evidence="2" id="KW-1185">Reference proteome</keyword>
<gene>
    <name evidence="1" type="ORF">PHYBLDRAFT_173431</name>
</gene>
<evidence type="ECO:0000313" key="1">
    <source>
        <dbReference type="EMBL" id="OAD68435.1"/>
    </source>
</evidence>
<evidence type="ECO:0000313" key="2">
    <source>
        <dbReference type="Proteomes" id="UP000077315"/>
    </source>
</evidence>
<reference evidence="2" key="1">
    <citation type="submission" date="2015-06" db="EMBL/GenBank/DDBJ databases">
        <title>Expansion of signal transduction pathways in fungi by whole-genome duplication.</title>
        <authorList>
            <consortium name="DOE Joint Genome Institute"/>
            <person name="Corrochano L.M."/>
            <person name="Kuo A."/>
            <person name="Marcet-Houben M."/>
            <person name="Polaino S."/>
            <person name="Salamov A."/>
            <person name="Villalobos J.M."/>
            <person name="Alvarez M.I."/>
            <person name="Avalos J."/>
            <person name="Benito E.P."/>
            <person name="Benoit I."/>
            <person name="Burger G."/>
            <person name="Camino L.P."/>
            <person name="Canovas D."/>
            <person name="Cerda-Olmedo E."/>
            <person name="Cheng J.-F."/>
            <person name="Dominguez A."/>
            <person name="Elias M."/>
            <person name="Eslava A.P."/>
            <person name="Glaser F."/>
            <person name="Grimwood J."/>
            <person name="Gutierrez G."/>
            <person name="Heitman J."/>
            <person name="Henrissat B."/>
            <person name="Iturriaga E.A."/>
            <person name="Lang B.F."/>
            <person name="Lavin J.L."/>
            <person name="Lee S."/>
            <person name="Li W."/>
            <person name="Lindquist E."/>
            <person name="Lopez-Garcia S."/>
            <person name="Luque E.M."/>
            <person name="Marcos A.T."/>
            <person name="Martin J."/>
            <person name="McCluskey K."/>
            <person name="Medina H.R."/>
            <person name="Miralles-Duran A."/>
            <person name="Miyazaki A."/>
            <person name="Munoz-Torres E."/>
            <person name="Oguiza J.A."/>
            <person name="Ohm R."/>
            <person name="Olmedo M."/>
            <person name="Orejas M."/>
            <person name="Ortiz-Castellanos L."/>
            <person name="Pisabarro A.G."/>
            <person name="Rodriguez-Romero J."/>
            <person name="Ruiz-Herrera J."/>
            <person name="Ruiz-Vazquez R."/>
            <person name="Sanz C."/>
            <person name="Schackwitz W."/>
            <person name="Schmutz J."/>
            <person name="Shahriari M."/>
            <person name="Shelest E."/>
            <person name="Silva-Franco F."/>
            <person name="Soanes D."/>
            <person name="Syed K."/>
            <person name="Tagua V.G."/>
            <person name="Talbot N.J."/>
            <person name="Thon M."/>
            <person name="De vries R.P."/>
            <person name="Wiebenga A."/>
            <person name="Yadav J.S."/>
            <person name="Braun E.L."/>
            <person name="Baker S."/>
            <person name="Garre V."/>
            <person name="Horwitz B."/>
            <person name="Torres-Martinez S."/>
            <person name="Idnurm A."/>
            <person name="Herrera-Estrella A."/>
            <person name="Gabaldon T."/>
            <person name="Grigoriev I.V."/>
        </authorList>
    </citation>
    <scope>NUCLEOTIDE SEQUENCE [LARGE SCALE GENOMIC DNA]</scope>
    <source>
        <strain evidence="2">NRRL 1555(-)</strain>
    </source>
</reference>